<evidence type="ECO:0000256" key="7">
    <source>
        <dbReference type="ARBA" id="ARBA00023203"/>
    </source>
</evidence>
<evidence type="ECO:0000313" key="11">
    <source>
        <dbReference type="EMBL" id="KAF8871933.1"/>
    </source>
</evidence>
<keyword evidence="7 8" id="KW-0009">Actin-binding</keyword>
<dbReference type="SUPFAM" id="SSF52540">
    <property type="entry name" value="P-loop containing nucleoside triphosphate hydrolases"/>
    <property type="match status" value="1"/>
</dbReference>
<evidence type="ECO:0000256" key="2">
    <source>
        <dbReference type="ARBA" id="ARBA00022741"/>
    </source>
</evidence>
<dbReference type="Proteomes" id="UP000724874">
    <property type="component" value="Unassembled WGS sequence"/>
</dbReference>
<dbReference type="Pfam" id="PF00063">
    <property type="entry name" value="Myosin_head"/>
    <property type="match status" value="2"/>
</dbReference>
<organism evidence="11 12">
    <name type="scientific">Gymnopilus junonius</name>
    <name type="common">Spectacular rustgill mushroom</name>
    <name type="synonym">Gymnopilus spectabilis subsp. junonius</name>
    <dbReference type="NCBI Taxonomy" id="109634"/>
    <lineage>
        <taxon>Eukaryota</taxon>
        <taxon>Fungi</taxon>
        <taxon>Dikarya</taxon>
        <taxon>Basidiomycota</taxon>
        <taxon>Agaricomycotina</taxon>
        <taxon>Agaricomycetes</taxon>
        <taxon>Agaricomycetidae</taxon>
        <taxon>Agaricales</taxon>
        <taxon>Agaricineae</taxon>
        <taxon>Hymenogastraceae</taxon>
        <taxon>Gymnopilus</taxon>
    </lineage>
</organism>
<dbReference type="EMBL" id="JADNYJ010000286">
    <property type="protein sequence ID" value="KAF8871933.1"/>
    <property type="molecule type" value="Genomic_DNA"/>
</dbReference>
<feature type="domain" description="Myosin motor" evidence="10">
    <location>
        <begin position="1"/>
        <end position="443"/>
    </location>
</feature>
<dbReference type="InterPro" id="IPR036037">
    <property type="entry name" value="MYSc_Myo17"/>
</dbReference>
<proteinExistence type="inferred from homology"/>
<evidence type="ECO:0000256" key="9">
    <source>
        <dbReference type="SAM" id="MobiDB-lite"/>
    </source>
</evidence>
<dbReference type="GO" id="GO:0005524">
    <property type="term" value="F:ATP binding"/>
    <property type="evidence" value="ECO:0007669"/>
    <property type="project" value="UniProtKB-KW"/>
</dbReference>
<evidence type="ECO:0000256" key="3">
    <source>
        <dbReference type="ARBA" id="ARBA00022840"/>
    </source>
</evidence>
<dbReference type="GO" id="GO:0005886">
    <property type="term" value="C:plasma membrane"/>
    <property type="evidence" value="ECO:0007669"/>
    <property type="project" value="UniProtKB-SubCell"/>
</dbReference>
<dbReference type="CDD" id="cd14879">
    <property type="entry name" value="MYSc_Myo17"/>
    <property type="match status" value="1"/>
</dbReference>
<comment type="caution">
    <text evidence="8">Lacks conserved residue(s) required for the propagation of feature annotation.</text>
</comment>
<accession>A0A9P5N9V9</accession>
<dbReference type="GO" id="GO:0016787">
    <property type="term" value="F:hydrolase activity"/>
    <property type="evidence" value="ECO:0007669"/>
    <property type="project" value="UniProtKB-KW"/>
</dbReference>
<evidence type="ECO:0000256" key="4">
    <source>
        <dbReference type="ARBA" id="ARBA00023123"/>
    </source>
</evidence>
<evidence type="ECO:0000256" key="1">
    <source>
        <dbReference type="ARBA" id="ARBA00004651"/>
    </source>
</evidence>
<dbReference type="InterPro" id="IPR027417">
    <property type="entry name" value="P-loop_NTPase"/>
</dbReference>
<evidence type="ECO:0000256" key="5">
    <source>
        <dbReference type="ARBA" id="ARBA00023175"/>
    </source>
</evidence>
<comment type="similarity">
    <text evidence="8">Belongs to the TRAFAC class myosin-kinesin ATPase superfamily. Myosin family.</text>
</comment>
<dbReference type="InterPro" id="IPR001609">
    <property type="entry name" value="Myosin_head_motor_dom-like"/>
</dbReference>
<dbReference type="SMART" id="SM00242">
    <property type="entry name" value="MYSc"/>
    <property type="match status" value="1"/>
</dbReference>
<dbReference type="AlphaFoldDB" id="A0A9P5N9V9"/>
<evidence type="ECO:0000259" key="10">
    <source>
        <dbReference type="PROSITE" id="PS51456"/>
    </source>
</evidence>
<feature type="compositionally biased region" description="Acidic residues" evidence="9">
    <location>
        <begin position="570"/>
        <end position="582"/>
    </location>
</feature>
<protein>
    <submittedName>
        <fullName evidence="11">P-loop containing nucleoside triphosphate hydrolase protein</fullName>
    </submittedName>
</protein>
<keyword evidence="4 8" id="KW-0518">Myosin</keyword>
<name>A0A9P5N9V9_GYMJU</name>
<keyword evidence="2" id="KW-0547">Nucleotide-binding</keyword>
<keyword evidence="6" id="KW-0325">Glycoprotein</keyword>
<dbReference type="PANTHER" id="PTHR13140">
    <property type="entry name" value="MYOSIN"/>
    <property type="match status" value="1"/>
</dbReference>
<dbReference type="Gene3D" id="3.40.850.10">
    <property type="entry name" value="Kinesin motor domain"/>
    <property type="match status" value="1"/>
</dbReference>
<evidence type="ECO:0000256" key="6">
    <source>
        <dbReference type="ARBA" id="ARBA00023180"/>
    </source>
</evidence>
<evidence type="ECO:0000313" key="12">
    <source>
        <dbReference type="Proteomes" id="UP000724874"/>
    </source>
</evidence>
<comment type="subcellular location">
    <subcellularLocation>
        <location evidence="1">Cell membrane</location>
        <topology evidence="1">Multi-pass membrane protein</topology>
    </subcellularLocation>
</comment>
<keyword evidence="12" id="KW-1185">Reference proteome</keyword>
<reference evidence="11" key="1">
    <citation type="submission" date="2020-11" db="EMBL/GenBank/DDBJ databases">
        <authorList>
            <consortium name="DOE Joint Genome Institute"/>
            <person name="Ahrendt S."/>
            <person name="Riley R."/>
            <person name="Andreopoulos W."/>
            <person name="LaButti K."/>
            <person name="Pangilinan J."/>
            <person name="Ruiz-duenas F.J."/>
            <person name="Barrasa J.M."/>
            <person name="Sanchez-Garcia M."/>
            <person name="Camarero S."/>
            <person name="Miyauchi S."/>
            <person name="Serrano A."/>
            <person name="Linde D."/>
            <person name="Babiker R."/>
            <person name="Drula E."/>
            <person name="Ayuso-Fernandez I."/>
            <person name="Pacheco R."/>
            <person name="Padilla G."/>
            <person name="Ferreira P."/>
            <person name="Barriuso J."/>
            <person name="Kellner H."/>
            <person name="Castanera R."/>
            <person name="Alfaro M."/>
            <person name="Ramirez L."/>
            <person name="Pisabarro A.G."/>
            <person name="Kuo A."/>
            <person name="Tritt A."/>
            <person name="Lipzen A."/>
            <person name="He G."/>
            <person name="Yan M."/>
            <person name="Ng V."/>
            <person name="Cullen D."/>
            <person name="Martin F."/>
            <person name="Rosso M.-N."/>
            <person name="Henrissat B."/>
            <person name="Hibbett D."/>
            <person name="Martinez A.T."/>
            <person name="Grigoriev I.V."/>
        </authorList>
    </citation>
    <scope>NUCLEOTIDE SEQUENCE</scope>
    <source>
        <strain evidence="11">AH 44721</strain>
    </source>
</reference>
<dbReference type="GO" id="GO:0007015">
    <property type="term" value="P:actin filament organization"/>
    <property type="evidence" value="ECO:0007669"/>
    <property type="project" value="TreeGrafter"/>
</dbReference>
<dbReference type="Gene3D" id="1.10.10.820">
    <property type="match status" value="1"/>
</dbReference>
<dbReference type="Gene3D" id="1.20.120.720">
    <property type="entry name" value="Myosin VI head, motor domain, U50 subdomain"/>
    <property type="match status" value="1"/>
</dbReference>
<comment type="caution">
    <text evidence="11">The sequence shown here is derived from an EMBL/GenBank/DDBJ whole genome shotgun (WGS) entry which is preliminary data.</text>
</comment>
<keyword evidence="11" id="KW-0378">Hydrolase</keyword>
<evidence type="ECO:0000256" key="8">
    <source>
        <dbReference type="PROSITE-ProRule" id="PRU00782"/>
    </source>
</evidence>
<keyword evidence="3" id="KW-0067">ATP-binding</keyword>
<dbReference type="PANTHER" id="PTHR13140:SF550">
    <property type="entry name" value="MYOSIN-IIIB ISOFORM X1"/>
    <property type="match status" value="1"/>
</dbReference>
<dbReference type="Gene3D" id="1.20.58.530">
    <property type="match status" value="1"/>
</dbReference>
<dbReference type="PRINTS" id="PR00193">
    <property type="entry name" value="MYOSINHEAVY"/>
</dbReference>
<dbReference type="GO" id="GO:0016459">
    <property type="term" value="C:myosin complex"/>
    <property type="evidence" value="ECO:0007669"/>
    <property type="project" value="UniProtKB-KW"/>
</dbReference>
<dbReference type="GO" id="GO:0005737">
    <property type="term" value="C:cytoplasm"/>
    <property type="evidence" value="ECO:0007669"/>
    <property type="project" value="TreeGrafter"/>
</dbReference>
<sequence>MHTVLDSFGNAKTLMSSNASRHGRYLELHFSDRGRINAAKVLTFGLDKSRLTKLAHEERTYHIFYQFIAGATPAERDTFSLEDPSDYALLASSGCYRLPAGPFSDDSIAMGELRLAMRTLGFKMKHMTSIFSLIVAILLLGNLQFAEGDAHDVSASISNPHVLDQAARLLGVSSDDLSQILTNKTSYVRKELFTVLLNAEQSAKQRDQCVKDLYAILFAFIVETCNHRLAPSSADQPSPTQIVMLDQPGFQTRGPAGTTSMSLSGTQPLISAYGQNGFDEFCINFADEMLHSYVLRNAFEDGVGYNALMTSDGISLPSVSIMDNGACIELLRGSQLSEKSQRKPGGLLGIVNKACSSFKSGKGGDQRDDDLLQELNSKYSVHSSFVASPTSGSAADRRQFGINHYAGSASYDATNLVENDADLVDSAFVSLLRASSDTFVSKLLSGPSLAAERHNKDQSIIVQAQVSSRPLRQPSPILSSSTSPEDDLVARKSVDYIVSYELDEFCDRYVPTMRGETRERIIQCARANGWKEGADYVCGNNRIWLAYGAWKIVEDILRTQEERNRTSGDEPTEEDFGADDNTEYTHGEGGLAPPSMGYFGDSADNLLVTRTGPDGSKYQDQMLNMGLVGLQLLIHPMVSGDRSTTRRRANLARLNYLTVVVEEGGGWHSREQCSARGGGADKQGAPLVVAHGLVDNVLDSRLCLEKHWADEASRCTASMEGKGHNLLAHLPF</sequence>
<dbReference type="PROSITE" id="PS51456">
    <property type="entry name" value="MYOSIN_MOTOR"/>
    <property type="match status" value="1"/>
</dbReference>
<gene>
    <name evidence="11" type="ORF">CPB84DRAFT_718223</name>
</gene>
<dbReference type="GO" id="GO:0051015">
    <property type="term" value="F:actin filament binding"/>
    <property type="evidence" value="ECO:0007669"/>
    <property type="project" value="TreeGrafter"/>
</dbReference>
<feature type="region of interest" description="Disordered" evidence="9">
    <location>
        <begin position="562"/>
        <end position="595"/>
    </location>
</feature>
<dbReference type="InterPro" id="IPR036961">
    <property type="entry name" value="Kinesin_motor_dom_sf"/>
</dbReference>
<keyword evidence="5" id="KW-0505">Motor protein</keyword>
<dbReference type="GO" id="GO:0000146">
    <property type="term" value="F:microfilament motor activity"/>
    <property type="evidence" value="ECO:0007669"/>
    <property type="project" value="TreeGrafter"/>
</dbReference>
<dbReference type="OrthoDB" id="2942246at2759"/>